<dbReference type="AlphaFoldDB" id="A0AAC8VDT5"/>
<dbReference type="EMBL" id="CP012505">
    <property type="protein sequence ID" value="ALB01854.1"/>
    <property type="molecule type" value="Genomic_DNA"/>
</dbReference>
<proteinExistence type="predicted"/>
<keyword evidence="2" id="KW-1185">Reference proteome</keyword>
<dbReference type="Proteomes" id="UP000242800">
    <property type="component" value="Chromosome"/>
</dbReference>
<dbReference type="RefSeq" id="WP_064461272.1">
    <property type="nucleotide sequence ID" value="NZ_CP012505.1"/>
</dbReference>
<dbReference type="KEGG" id="fper:ACH24_04135"/>
<gene>
    <name evidence="1" type="ORF">ACH24_04135</name>
</gene>
<sequence length="191" mass="21991">MNKDRLNILIIRGYYSKSDSVEHVDVDGIKVKVTTVALGRPIFVRRKLKLIINKYKISADNYDLIYAISMSAGISSLIDEVLYQKLHLITPFFIHHKTMRVLGKVKIRKMLGAYFLLLMNGKLGKFHESIRITLAENDQIVDNQFFESKWGNVGCIKNIDHTLTKEIVEEIIRKDIDNLRKEVFGELALPS</sequence>
<evidence type="ECO:0000313" key="1">
    <source>
        <dbReference type="EMBL" id="ALB01854.1"/>
    </source>
</evidence>
<organism evidence="1 2">
    <name type="scientific">Francisella persica ATCC VR-331</name>
    <dbReference type="NCBI Taxonomy" id="1086726"/>
    <lineage>
        <taxon>Bacteria</taxon>
        <taxon>Pseudomonadati</taxon>
        <taxon>Pseudomonadota</taxon>
        <taxon>Gammaproteobacteria</taxon>
        <taxon>Thiotrichales</taxon>
        <taxon>Francisellaceae</taxon>
        <taxon>Francisella</taxon>
    </lineage>
</organism>
<protein>
    <submittedName>
        <fullName evidence="1">Uncharacterized protein</fullName>
    </submittedName>
</protein>
<accession>A0AAC8VDT5</accession>
<reference evidence="1 2" key="1">
    <citation type="journal article" date="2016" name="Int. J. Syst. Evol. Microbiol.">
        <title>Reclassification of Wolbachia persica as Francisella persica comb. nov. and emended description of the family Francisellaceae.</title>
        <authorList>
            <person name="Larson M.A."/>
            <person name="Nalbantoglu U."/>
            <person name="Sayood K."/>
            <person name="Zentz E.B."/>
            <person name="Cer R.Z."/>
            <person name="Iwen P.C."/>
            <person name="Francesconi S.C."/>
            <person name="Bishop-Lilly K.A."/>
            <person name="Mokashi V.P."/>
            <person name="Sjostedt A."/>
            <person name="Hinrichs S.H."/>
        </authorList>
    </citation>
    <scope>NUCLEOTIDE SEQUENCE [LARGE SCALE GENOMIC DNA]</scope>
    <source>
        <strain evidence="1 2">FSC845</strain>
    </source>
</reference>
<evidence type="ECO:0000313" key="2">
    <source>
        <dbReference type="Proteomes" id="UP000242800"/>
    </source>
</evidence>
<name>A0AAC8VDT5_9GAMM</name>